<proteinExistence type="predicted"/>
<organism evidence="1 2">
    <name type="scientific">Aphis craccivora</name>
    <name type="common">Cowpea aphid</name>
    <dbReference type="NCBI Taxonomy" id="307492"/>
    <lineage>
        <taxon>Eukaryota</taxon>
        <taxon>Metazoa</taxon>
        <taxon>Ecdysozoa</taxon>
        <taxon>Arthropoda</taxon>
        <taxon>Hexapoda</taxon>
        <taxon>Insecta</taxon>
        <taxon>Pterygota</taxon>
        <taxon>Neoptera</taxon>
        <taxon>Paraneoptera</taxon>
        <taxon>Hemiptera</taxon>
        <taxon>Sternorrhyncha</taxon>
        <taxon>Aphidomorpha</taxon>
        <taxon>Aphidoidea</taxon>
        <taxon>Aphididae</taxon>
        <taxon>Aphidini</taxon>
        <taxon>Aphis</taxon>
        <taxon>Aphis</taxon>
    </lineage>
</organism>
<dbReference type="EMBL" id="VUJU01008586">
    <property type="protein sequence ID" value="KAF0728534.1"/>
    <property type="molecule type" value="Genomic_DNA"/>
</dbReference>
<reference evidence="1 2" key="1">
    <citation type="submission" date="2019-08" db="EMBL/GenBank/DDBJ databases">
        <title>Whole genome of Aphis craccivora.</title>
        <authorList>
            <person name="Voronova N.V."/>
            <person name="Shulinski R.S."/>
            <person name="Bandarenka Y.V."/>
            <person name="Zhorov D.G."/>
            <person name="Warner D."/>
        </authorList>
    </citation>
    <scope>NUCLEOTIDE SEQUENCE [LARGE SCALE GENOMIC DNA]</scope>
    <source>
        <strain evidence="1">180601</strain>
        <tissue evidence="1">Whole Body</tissue>
    </source>
</reference>
<dbReference type="Proteomes" id="UP000478052">
    <property type="component" value="Unassembled WGS sequence"/>
</dbReference>
<keyword evidence="2" id="KW-1185">Reference proteome</keyword>
<sequence length="47" mass="5738">MFTFDLYNASRIFTFPSKPSPKFEIYAFFRLVMLYTDTKKKHTHHCM</sequence>
<evidence type="ECO:0000313" key="1">
    <source>
        <dbReference type="EMBL" id="KAF0728534.1"/>
    </source>
</evidence>
<name>A0A6G0WMG8_APHCR</name>
<dbReference type="AlphaFoldDB" id="A0A6G0WMG8"/>
<accession>A0A6G0WMG8</accession>
<gene>
    <name evidence="1" type="ORF">FWK35_00038594</name>
</gene>
<protein>
    <submittedName>
        <fullName evidence="1">Uncharacterized protein</fullName>
    </submittedName>
</protein>
<comment type="caution">
    <text evidence="1">The sequence shown here is derived from an EMBL/GenBank/DDBJ whole genome shotgun (WGS) entry which is preliminary data.</text>
</comment>
<evidence type="ECO:0000313" key="2">
    <source>
        <dbReference type="Proteomes" id="UP000478052"/>
    </source>
</evidence>